<organism evidence="2">
    <name type="scientific">Opuntia streptacantha</name>
    <name type="common">Prickly pear cactus</name>
    <name type="synonym">Opuntia cardona</name>
    <dbReference type="NCBI Taxonomy" id="393608"/>
    <lineage>
        <taxon>Eukaryota</taxon>
        <taxon>Viridiplantae</taxon>
        <taxon>Streptophyta</taxon>
        <taxon>Embryophyta</taxon>
        <taxon>Tracheophyta</taxon>
        <taxon>Spermatophyta</taxon>
        <taxon>Magnoliopsida</taxon>
        <taxon>eudicotyledons</taxon>
        <taxon>Gunneridae</taxon>
        <taxon>Pentapetalae</taxon>
        <taxon>Caryophyllales</taxon>
        <taxon>Cactineae</taxon>
        <taxon>Cactaceae</taxon>
        <taxon>Opuntioideae</taxon>
        <taxon>Opuntia</taxon>
    </lineage>
</organism>
<proteinExistence type="predicted"/>
<protein>
    <submittedName>
        <fullName evidence="2">Uncharacterized protein</fullName>
    </submittedName>
</protein>
<reference evidence="2" key="2">
    <citation type="submission" date="2020-07" db="EMBL/GenBank/DDBJ databases">
        <authorList>
            <person name="Vera ALvarez R."/>
            <person name="Arias-Moreno D.M."/>
            <person name="Jimenez-Jacinto V."/>
            <person name="Jimenez-Bremont J.F."/>
            <person name="Swaminathan K."/>
            <person name="Moose S.P."/>
            <person name="Guerrero-Gonzalez M.L."/>
            <person name="Marino-Ramirez L."/>
            <person name="Landsman D."/>
            <person name="Rodriguez-Kessler M."/>
            <person name="Delgado-Sanchez P."/>
        </authorList>
    </citation>
    <scope>NUCLEOTIDE SEQUENCE</scope>
    <source>
        <tissue evidence="2">Cladode</tissue>
    </source>
</reference>
<name>A0A7C8ZSX8_OPUST</name>
<reference evidence="2" key="1">
    <citation type="journal article" date="2013" name="J. Plant Res.">
        <title>Effect of fungi and light on seed germination of three Opuntia species from semiarid lands of central Mexico.</title>
        <authorList>
            <person name="Delgado-Sanchez P."/>
            <person name="Jimenez-Bremont J.F."/>
            <person name="Guerrero-Gonzalez Mde L."/>
            <person name="Flores J."/>
        </authorList>
    </citation>
    <scope>NUCLEOTIDE SEQUENCE</scope>
    <source>
        <tissue evidence="2">Cladode</tissue>
    </source>
</reference>
<accession>A0A7C8ZSX8</accession>
<dbReference type="AlphaFoldDB" id="A0A7C8ZSX8"/>
<evidence type="ECO:0000256" key="1">
    <source>
        <dbReference type="SAM" id="MobiDB-lite"/>
    </source>
</evidence>
<evidence type="ECO:0000313" key="2">
    <source>
        <dbReference type="EMBL" id="MBA4649790.1"/>
    </source>
</evidence>
<dbReference type="EMBL" id="GISG01162101">
    <property type="protein sequence ID" value="MBA4649790.1"/>
    <property type="molecule type" value="Transcribed_RNA"/>
</dbReference>
<feature type="region of interest" description="Disordered" evidence="1">
    <location>
        <begin position="22"/>
        <end position="74"/>
    </location>
</feature>
<sequence length="106" mass="12649">MLRRHKRHRFHTPDLLFPLRRTISLRGRHPGPPPRPAASPGRSHRRVLGPRRLQPDTAGPPHRRAGAETGRLLQRAQRRLRRRRLRSLTRRRRLRCHLHCRRSECA</sequence>